<keyword evidence="2" id="KW-1185">Reference proteome</keyword>
<evidence type="ECO:0000313" key="1">
    <source>
        <dbReference type="EMBL" id="MDL5156492.1"/>
    </source>
</evidence>
<evidence type="ECO:0000313" key="2">
    <source>
        <dbReference type="Proteomes" id="UP001231924"/>
    </source>
</evidence>
<organism evidence="1 2">
    <name type="scientific">Actinomycetospora termitidis</name>
    <dbReference type="NCBI Taxonomy" id="3053470"/>
    <lineage>
        <taxon>Bacteria</taxon>
        <taxon>Bacillati</taxon>
        <taxon>Actinomycetota</taxon>
        <taxon>Actinomycetes</taxon>
        <taxon>Pseudonocardiales</taxon>
        <taxon>Pseudonocardiaceae</taxon>
        <taxon>Actinomycetospora</taxon>
    </lineage>
</organism>
<sequence length="178" mass="18912">MTQRLSRGAHSAAEEGTCLMEQVALAADESFSDRPRCTPTALSALAQQVNDRVSDAGRDRLLELVPALTTSASDDPVDAWELVAVCARAALAIRPDDRLATRLLARAGRAQRRWSRLGLDGAPGRIAGLRALPHLTAAFHRMAVLAGPAGSAERDDRLIALLADAVGVRPEEQEFAAA</sequence>
<dbReference type="EMBL" id="JASVWF010000002">
    <property type="protein sequence ID" value="MDL5156492.1"/>
    <property type="molecule type" value="Genomic_DNA"/>
</dbReference>
<accession>A0ABT7M8Y1</accession>
<dbReference type="Proteomes" id="UP001231924">
    <property type="component" value="Unassembled WGS sequence"/>
</dbReference>
<protein>
    <submittedName>
        <fullName evidence="1">Uncharacterized protein</fullName>
    </submittedName>
</protein>
<name>A0ABT7M8Y1_9PSEU</name>
<gene>
    <name evidence="1" type="ORF">QRT03_11015</name>
</gene>
<dbReference type="RefSeq" id="WP_286052785.1">
    <property type="nucleotide sequence ID" value="NZ_JASVWF010000002.1"/>
</dbReference>
<proteinExistence type="predicted"/>
<comment type="caution">
    <text evidence="1">The sequence shown here is derived from an EMBL/GenBank/DDBJ whole genome shotgun (WGS) entry which is preliminary data.</text>
</comment>
<reference evidence="1 2" key="1">
    <citation type="submission" date="2023-06" db="EMBL/GenBank/DDBJ databases">
        <title>Actinomycetospora Odt1-22.</title>
        <authorList>
            <person name="Supong K."/>
        </authorList>
    </citation>
    <scope>NUCLEOTIDE SEQUENCE [LARGE SCALE GENOMIC DNA]</scope>
    <source>
        <strain evidence="1 2">Odt1-22</strain>
    </source>
</reference>